<evidence type="ECO:0000256" key="12">
    <source>
        <dbReference type="ARBA" id="ARBA00023134"/>
    </source>
</evidence>
<dbReference type="GO" id="GO:0005741">
    <property type="term" value="C:mitochondrial outer membrane"/>
    <property type="evidence" value="ECO:0007669"/>
    <property type="project" value="UniProtKB-SubCell"/>
</dbReference>
<evidence type="ECO:0000256" key="15">
    <source>
        <dbReference type="SAM" id="Phobius"/>
    </source>
</evidence>
<dbReference type="Gene3D" id="1.10.238.10">
    <property type="entry name" value="EF-hand"/>
    <property type="match status" value="2"/>
</dbReference>
<feature type="compositionally biased region" description="Low complexity" evidence="14">
    <location>
        <begin position="592"/>
        <end position="628"/>
    </location>
</feature>
<keyword evidence="18" id="KW-1185">Reference proteome</keyword>
<dbReference type="InterPro" id="IPR013567">
    <property type="entry name" value="EF_hand_assoc_2"/>
</dbReference>
<proteinExistence type="inferred from homology"/>
<evidence type="ECO:0000256" key="10">
    <source>
        <dbReference type="ARBA" id="ARBA00022989"/>
    </source>
</evidence>
<dbReference type="AlphaFoldDB" id="A0AAD3DWF0"/>
<dbReference type="InterPro" id="IPR018247">
    <property type="entry name" value="EF_Hand_1_Ca_BS"/>
</dbReference>
<dbReference type="InterPro" id="IPR052266">
    <property type="entry name" value="Miro-EF-hand_domain"/>
</dbReference>
<evidence type="ECO:0000313" key="18">
    <source>
        <dbReference type="Proteomes" id="UP001054857"/>
    </source>
</evidence>
<evidence type="ECO:0000256" key="5">
    <source>
        <dbReference type="ARBA" id="ARBA00022737"/>
    </source>
</evidence>
<dbReference type="SMART" id="SM00174">
    <property type="entry name" value="RHO"/>
    <property type="match status" value="1"/>
</dbReference>
<evidence type="ECO:0000256" key="1">
    <source>
        <dbReference type="ARBA" id="ARBA00004200"/>
    </source>
</evidence>
<gene>
    <name evidence="17" type="ORF">Agub_g11365</name>
</gene>
<dbReference type="Proteomes" id="UP001054857">
    <property type="component" value="Unassembled WGS sequence"/>
</dbReference>
<comment type="similarity">
    <text evidence="2">Belongs to the mitochondrial Rho GTPase family.</text>
</comment>
<dbReference type="PROSITE" id="PS00018">
    <property type="entry name" value="EF_HAND_1"/>
    <property type="match status" value="1"/>
</dbReference>
<keyword evidence="6" id="KW-0547">Nucleotide-binding</keyword>
<keyword evidence="9" id="KW-0106">Calcium</keyword>
<organism evidence="17 18">
    <name type="scientific">Astrephomene gubernaculifera</name>
    <dbReference type="NCBI Taxonomy" id="47775"/>
    <lineage>
        <taxon>Eukaryota</taxon>
        <taxon>Viridiplantae</taxon>
        <taxon>Chlorophyta</taxon>
        <taxon>core chlorophytes</taxon>
        <taxon>Chlorophyceae</taxon>
        <taxon>CS clade</taxon>
        <taxon>Chlamydomonadales</taxon>
        <taxon>Astrephomenaceae</taxon>
        <taxon>Astrephomene</taxon>
    </lineage>
</organism>
<keyword evidence="3 15" id="KW-0812">Transmembrane</keyword>
<dbReference type="SMART" id="SM00175">
    <property type="entry name" value="RAB"/>
    <property type="match status" value="1"/>
</dbReference>
<protein>
    <recommendedName>
        <fullName evidence="16">EF-hand domain-containing protein</fullName>
    </recommendedName>
</protein>
<evidence type="ECO:0000259" key="16">
    <source>
        <dbReference type="PROSITE" id="PS50222"/>
    </source>
</evidence>
<feature type="region of interest" description="Disordered" evidence="14">
    <location>
        <begin position="592"/>
        <end position="664"/>
    </location>
</feature>
<keyword evidence="10 15" id="KW-1133">Transmembrane helix</keyword>
<dbReference type="PROSITE" id="PS50222">
    <property type="entry name" value="EF_HAND_2"/>
    <property type="match status" value="1"/>
</dbReference>
<dbReference type="Gene3D" id="3.40.50.300">
    <property type="entry name" value="P-loop containing nucleotide triphosphate hydrolases"/>
    <property type="match status" value="2"/>
</dbReference>
<keyword evidence="5" id="KW-0677">Repeat</keyword>
<evidence type="ECO:0000256" key="14">
    <source>
        <dbReference type="SAM" id="MobiDB-lite"/>
    </source>
</evidence>
<comment type="subcellular location">
    <subcellularLocation>
        <location evidence="1">Mitochondrion outer membrane</location>
        <topology evidence="1">Single-pass type IV membrane protein</topology>
    </subcellularLocation>
</comment>
<keyword evidence="7" id="KW-1000">Mitochondrion outer membrane</keyword>
<feature type="compositionally biased region" description="Low complexity" evidence="14">
    <location>
        <begin position="636"/>
        <end position="664"/>
    </location>
</feature>
<dbReference type="PANTHER" id="PTHR46819:SF1">
    <property type="entry name" value="EF-HAND CALCIUM-BINDING DOMAIN-CONTAINING PROTEIN 7"/>
    <property type="match status" value="1"/>
</dbReference>
<evidence type="ECO:0000256" key="3">
    <source>
        <dbReference type="ARBA" id="ARBA00022692"/>
    </source>
</evidence>
<evidence type="ECO:0000256" key="2">
    <source>
        <dbReference type="ARBA" id="ARBA00007981"/>
    </source>
</evidence>
<evidence type="ECO:0000313" key="17">
    <source>
        <dbReference type="EMBL" id="GFR49345.1"/>
    </source>
</evidence>
<dbReference type="InterPro" id="IPR011992">
    <property type="entry name" value="EF-hand-dom_pair"/>
</dbReference>
<evidence type="ECO:0000256" key="6">
    <source>
        <dbReference type="ARBA" id="ARBA00022741"/>
    </source>
</evidence>
<keyword evidence="12" id="KW-0342">GTP-binding</keyword>
<dbReference type="SUPFAM" id="SSF47473">
    <property type="entry name" value="EF-hand"/>
    <property type="match status" value="1"/>
</dbReference>
<dbReference type="Pfam" id="PF08356">
    <property type="entry name" value="EF_assoc_2"/>
    <property type="match status" value="1"/>
</dbReference>
<keyword evidence="11" id="KW-0496">Mitochondrion</keyword>
<accession>A0AAD3DWF0</accession>
<keyword evidence="4" id="KW-0479">Metal-binding</keyword>
<feature type="non-terminal residue" evidence="17">
    <location>
        <position position="905"/>
    </location>
</feature>
<dbReference type="Pfam" id="PF00071">
    <property type="entry name" value="Ras"/>
    <property type="match status" value="1"/>
</dbReference>
<name>A0AAD3DWF0_9CHLO</name>
<dbReference type="GO" id="GO:0005525">
    <property type="term" value="F:GTP binding"/>
    <property type="evidence" value="ECO:0007669"/>
    <property type="project" value="UniProtKB-KW"/>
</dbReference>
<dbReference type="InterPro" id="IPR027417">
    <property type="entry name" value="P-loop_NTPase"/>
</dbReference>
<dbReference type="FunFam" id="1.10.238.10:FF:000011">
    <property type="entry name" value="Mitochondrial Rho GTPase"/>
    <property type="match status" value="1"/>
</dbReference>
<evidence type="ECO:0000256" key="13">
    <source>
        <dbReference type="ARBA" id="ARBA00023136"/>
    </source>
</evidence>
<sequence length="905" mass="94188">GLLPASAARCHYIYRVLLGAESSICCLVVPYSIPGQPAYTRDIFAAHMSTRTVRIAVLGDPETGKTSLISTAANDTFDARPVPTLPPTKLPLDFAPERIPILLTDTSARPEDARALDAVIRESDAVVVCFDPKKPVTLESVRTTWYPRIQRLNPDIPIVLACCKADRLSERDSPNVRERVERVARDLPNVECCLNCSSKYNRMVHDVFLYALKAVLYPLQPLYDRTDRVMRQAAIRALKRIFIIFDQDKDGTLSDVEINNFQSTCFGISLSAEELHGIKQVVRQQVPGGYTDTGLTLEGFLFLQGLFIERGRLETVWQVLRRFGYNDQLRLSDELLDRVNVQLPPDQVLELSDTAVAFLQQQFTLYDARDEGMLSWEQLQGLFSTAPCLPTEWQNERVNRLMVCGTYGAVHSLDGFIARWRYCALTDPRATLAHLLYLGYEGGPAELLVRRQRRRPDKRHREEMAERTTVLCYVFGSAGCGKSTLLRALAGRRADDAAAGGASGSGGAAAGASGSGAGGQQMSSYTASRGAPPLTGVATVRCDDTKERTLAMVEVPEDLTNELLTAATLSGRPASSPACGASSASAASATLLPATSSSGPAPAAAAAGPSSGSGSAVAPATGTAADAPGTGGPAAGSGPSTSTSASGAGSSSETQPTAAAASSTPAVAAPAGSVSAPGAGGAAASPGVVAAGGSPGAVYSLPDLARCDCAVFVFDSTSAESWAWAHRSMLTLCSLPGCETLPVLLVAAKDDVGMCGELREQVTVACADLALPEPVPVAAADMTSMGRLFRQTLTTALLAPEAHIPDTPARKSRRRLQRRLVAGGVAVALLGLGGYCLYAMYSQGSQDSSSSAGGGGKFDAGGAGGSGGGAGSGADVSMVAAPAAGGGVVAATPSTGKMSLLGIFS</sequence>
<evidence type="ECO:0000256" key="8">
    <source>
        <dbReference type="ARBA" id="ARBA00022801"/>
    </source>
</evidence>
<feature type="domain" description="EF-hand" evidence="16">
    <location>
        <begin position="233"/>
        <end position="268"/>
    </location>
</feature>
<comment type="caution">
    <text evidence="17">The sequence shown here is derived from an EMBL/GenBank/DDBJ whole genome shotgun (WGS) entry which is preliminary data.</text>
</comment>
<dbReference type="Pfam" id="PF08355">
    <property type="entry name" value="EF_assoc_1"/>
    <property type="match status" value="1"/>
</dbReference>
<evidence type="ECO:0000256" key="9">
    <source>
        <dbReference type="ARBA" id="ARBA00022837"/>
    </source>
</evidence>
<dbReference type="InterPro" id="IPR001806">
    <property type="entry name" value="Small_GTPase"/>
</dbReference>
<feature type="region of interest" description="Disordered" evidence="14">
    <location>
        <begin position="500"/>
        <end position="537"/>
    </location>
</feature>
<feature type="transmembrane region" description="Helical" evidence="15">
    <location>
        <begin position="820"/>
        <end position="841"/>
    </location>
</feature>
<dbReference type="GO" id="GO:0005509">
    <property type="term" value="F:calcium ion binding"/>
    <property type="evidence" value="ECO:0007669"/>
    <property type="project" value="InterPro"/>
</dbReference>
<dbReference type="PANTHER" id="PTHR46819">
    <property type="entry name" value="EF-HAND CALCIUM-BINDING DOMAIN-CONTAINING PROTEIN 7"/>
    <property type="match status" value="1"/>
</dbReference>
<reference evidence="17 18" key="1">
    <citation type="journal article" date="2021" name="Sci. Rep.">
        <title>Genome sequencing of the multicellular alga Astrephomene provides insights into convergent evolution of germ-soma differentiation.</title>
        <authorList>
            <person name="Yamashita S."/>
            <person name="Yamamoto K."/>
            <person name="Matsuzaki R."/>
            <person name="Suzuki S."/>
            <person name="Yamaguchi H."/>
            <person name="Hirooka S."/>
            <person name="Minakuchi Y."/>
            <person name="Miyagishima S."/>
            <person name="Kawachi M."/>
            <person name="Toyoda A."/>
            <person name="Nozaki H."/>
        </authorList>
    </citation>
    <scope>NUCLEOTIDE SEQUENCE [LARGE SCALE GENOMIC DNA]</scope>
    <source>
        <strain evidence="17 18">NIES-4017</strain>
    </source>
</reference>
<dbReference type="GO" id="GO:0003924">
    <property type="term" value="F:GTPase activity"/>
    <property type="evidence" value="ECO:0007669"/>
    <property type="project" value="InterPro"/>
</dbReference>
<feature type="compositionally biased region" description="Gly residues" evidence="14">
    <location>
        <begin position="501"/>
        <end position="519"/>
    </location>
</feature>
<dbReference type="InterPro" id="IPR002048">
    <property type="entry name" value="EF_hand_dom"/>
</dbReference>
<keyword evidence="8" id="KW-0378">Hydrolase</keyword>
<dbReference type="EMBL" id="BMAR01000029">
    <property type="protein sequence ID" value="GFR49345.1"/>
    <property type="molecule type" value="Genomic_DNA"/>
</dbReference>
<evidence type="ECO:0000256" key="11">
    <source>
        <dbReference type="ARBA" id="ARBA00023128"/>
    </source>
</evidence>
<keyword evidence="13 15" id="KW-0472">Membrane</keyword>
<dbReference type="InterPro" id="IPR013566">
    <property type="entry name" value="EF_hand_assoc_1"/>
</dbReference>
<dbReference type="SUPFAM" id="SSF52540">
    <property type="entry name" value="P-loop containing nucleoside triphosphate hydrolases"/>
    <property type="match status" value="2"/>
</dbReference>
<evidence type="ECO:0000256" key="4">
    <source>
        <dbReference type="ARBA" id="ARBA00022723"/>
    </source>
</evidence>
<evidence type="ECO:0000256" key="7">
    <source>
        <dbReference type="ARBA" id="ARBA00022787"/>
    </source>
</evidence>